<sequence length="58" mass="5989">MATNNMHNLTTLIKRLEAATARLEDIATSTIELPQAVPALNQSVASPPAASNAPAPPP</sequence>
<dbReference type="InterPro" id="IPR018106">
    <property type="entry name" value="CAP_CS_N"/>
</dbReference>
<evidence type="ECO:0000313" key="1">
    <source>
        <dbReference type="EMBL" id="KAK0370217.1"/>
    </source>
</evidence>
<gene>
    <name evidence="1" type="ORF">CLIM01_12417</name>
</gene>
<dbReference type="Proteomes" id="UP001169217">
    <property type="component" value="Unassembled WGS sequence"/>
</dbReference>
<reference evidence="1" key="1">
    <citation type="submission" date="2023-04" db="EMBL/GenBank/DDBJ databases">
        <title>Colletotrichum limetticola genome sequence.</title>
        <authorList>
            <person name="Baroncelli R."/>
        </authorList>
    </citation>
    <scope>NUCLEOTIDE SEQUENCE</scope>
    <source>
        <strain evidence="1">KLA-Anderson</strain>
    </source>
</reference>
<dbReference type="EMBL" id="JARUPT010000561">
    <property type="protein sequence ID" value="KAK0370217.1"/>
    <property type="molecule type" value="Genomic_DNA"/>
</dbReference>
<name>A0ABQ9PDS5_9PEZI</name>
<accession>A0ABQ9PDS5</accession>
<evidence type="ECO:0000313" key="2">
    <source>
        <dbReference type="Proteomes" id="UP001169217"/>
    </source>
</evidence>
<dbReference type="InterPro" id="IPR013992">
    <property type="entry name" value="Adenylate_cyclase-assoc_CAP_N"/>
</dbReference>
<dbReference type="Pfam" id="PF01213">
    <property type="entry name" value="CAP_N-CM"/>
    <property type="match status" value="1"/>
</dbReference>
<keyword evidence="2" id="KW-1185">Reference proteome</keyword>
<feature type="non-terminal residue" evidence="1">
    <location>
        <position position="58"/>
    </location>
</feature>
<organism evidence="1 2">
    <name type="scientific">Colletotrichum limetticola</name>
    <dbReference type="NCBI Taxonomy" id="1209924"/>
    <lineage>
        <taxon>Eukaryota</taxon>
        <taxon>Fungi</taxon>
        <taxon>Dikarya</taxon>
        <taxon>Ascomycota</taxon>
        <taxon>Pezizomycotina</taxon>
        <taxon>Sordariomycetes</taxon>
        <taxon>Hypocreomycetidae</taxon>
        <taxon>Glomerellales</taxon>
        <taxon>Glomerellaceae</taxon>
        <taxon>Colletotrichum</taxon>
        <taxon>Colletotrichum acutatum species complex</taxon>
    </lineage>
</organism>
<proteinExistence type="predicted"/>
<comment type="caution">
    <text evidence="1">The sequence shown here is derived from an EMBL/GenBank/DDBJ whole genome shotgun (WGS) entry which is preliminary data.</text>
</comment>
<dbReference type="PROSITE" id="PS01088">
    <property type="entry name" value="CAP_1"/>
    <property type="match status" value="1"/>
</dbReference>
<protein>
    <submittedName>
        <fullName evidence="1">Uncharacterized protein</fullName>
    </submittedName>
</protein>